<reference evidence="2 3" key="1">
    <citation type="submission" date="2021-04" db="EMBL/GenBank/DDBJ databases">
        <authorList>
            <person name="Bliznina A."/>
        </authorList>
    </citation>
    <scope>NUCLEOTIDE SEQUENCE [LARGE SCALE GENOMIC DNA]</scope>
</reference>
<evidence type="ECO:0000313" key="2">
    <source>
        <dbReference type="EMBL" id="CAG5089075.1"/>
    </source>
</evidence>
<accession>A0ABN7S436</accession>
<name>A0ABN7S436_OIKDI</name>
<evidence type="ECO:0000256" key="1">
    <source>
        <dbReference type="SAM" id="MobiDB-lite"/>
    </source>
</evidence>
<feature type="compositionally biased region" description="Polar residues" evidence="1">
    <location>
        <begin position="1"/>
        <end position="22"/>
    </location>
</feature>
<proteinExistence type="predicted"/>
<organism evidence="2 3">
    <name type="scientific">Oikopleura dioica</name>
    <name type="common">Tunicate</name>
    <dbReference type="NCBI Taxonomy" id="34765"/>
    <lineage>
        <taxon>Eukaryota</taxon>
        <taxon>Metazoa</taxon>
        <taxon>Chordata</taxon>
        <taxon>Tunicata</taxon>
        <taxon>Appendicularia</taxon>
        <taxon>Copelata</taxon>
        <taxon>Oikopleuridae</taxon>
        <taxon>Oikopleura</taxon>
    </lineage>
</organism>
<feature type="region of interest" description="Disordered" evidence="1">
    <location>
        <begin position="1"/>
        <end position="98"/>
    </location>
</feature>
<evidence type="ECO:0000313" key="3">
    <source>
        <dbReference type="Proteomes" id="UP001158576"/>
    </source>
</evidence>
<protein>
    <submittedName>
        <fullName evidence="2">Oidioi.mRNA.OKI2018_I69.PAR.g12075.t1.cds</fullName>
    </submittedName>
</protein>
<sequence>MSMPNYNSIPQGSHRANYNTVPSYHPNPMSYQQPYPPPYYPLAPVPPRPGQQASTHMSDPLRSYRMSQRDADQHLHQGRSTYRPQERSHQQQHQRHHY</sequence>
<dbReference type="EMBL" id="OU015568">
    <property type="protein sequence ID" value="CAG5089075.1"/>
    <property type="molecule type" value="Genomic_DNA"/>
</dbReference>
<keyword evidence="3" id="KW-1185">Reference proteome</keyword>
<gene>
    <name evidence="2" type="ORF">OKIOD_LOCUS3633</name>
</gene>
<feature type="compositionally biased region" description="Pro residues" evidence="1">
    <location>
        <begin position="34"/>
        <end position="49"/>
    </location>
</feature>
<dbReference type="Proteomes" id="UP001158576">
    <property type="component" value="Chromosome PAR"/>
</dbReference>